<name>A0A098E782_9ZZZZ</name>
<organism evidence="2">
    <name type="scientific">groundwater metagenome</name>
    <dbReference type="NCBI Taxonomy" id="717931"/>
    <lineage>
        <taxon>unclassified sequences</taxon>
        <taxon>metagenomes</taxon>
        <taxon>ecological metagenomes</taxon>
    </lineage>
</organism>
<dbReference type="EMBL" id="CCXY01000084">
    <property type="protein sequence ID" value="CEG11853.1"/>
    <property type="molecule type" value="Genomic_DNA"/>
</dbReference>
<evidence type="ECO:0000313" key="2">
    <source>
        <dbReference type="EMBL" id="CEG11853.1"/>
    </source>
</evidence>
<keyword evidence="1" id="KW-1133">Transmembrane helix</keyword>
<keyword evidence="1" id="KW-0472">Membrane</keyword>
<keyword evidence="1" id="KW-0812">Transmembrane</keyword>
<dbReference type="AlphaFoldDB" id="A0A098E782"/>
<sequence length="199" mass="21798">MKTNQKILIGLGILAVIGIILAWAPWMDDKALHNKILKENGWKDGTIISMERAQELNKMGNLKLDEEIFEESGKLGITDGVVICDYKVAWVPFGRYVASCEGGYFVPFYYNSHKISDKSQGQITKEQSCINSGGTVWTGHCCGAIDVIDDFPSICPVGNFYPCACSSLPPKGNVKMCDCGEDRCFNGTTCVHLGEITEG</sequence>
<evidence type="ECO:0000256" key="1">
    <source>
        <dbReference type="SAM" id="Phobius"/>
    </source>
</evidence>
<reference evidence="2" key="1">
    <citation type="submission" date="2014-09" db="EMBL/GenBank/DDBJ databases">
        <authorList>
            <person name="Probst J Alexander"/>
        </authorList>
    </citation>
    <scope>NUCLEOTIDE SEQUENCE</scope>
</reference>
<protein>
    <submittedName>
        <fullName evidence="2">Uncharacterized protein</fullName>
    </submittedName>
</protein>
<feature type="transmembrane region" description="Helical" evidence="1">
    <location>
        <begin position="7"/>
        <end position="26"/>
    </location>
</feature>
<accession>A0A098E782</accession>
<proteinExistence type="predicted"/>
<gene>
    <name evidence="2" type="ORF">MSIBF_A1740005</name>
</gene>